<dbReference type="InterPro" id="IPR001387">
    <property type="entry name" value="Cro/C1-type_HTH"/>
</dbReference>
<comment type="caution">
    <text evidence="2">The sequence shown here is derived from an EMBL/GenBank/DDBJ whole genome shotgun (WGS) entry which is preliminary data.</text>
</comment>
<protein>
    <recommendedName>
        <fullName evidence="1">HTH cro/C1-type domain-containing protein</fullName>
    </recommendedName>
</protein>
<dbReference type="InterPro" id="IPR010982">
    <property type="entry name" value="Lambda_DNA-bd_dom_sf"/>
</dbReference>
<keyword evidence="3" id="KW-1185">Reference proteome</keyword>
<dbReference type="SUPFAM" id="SSF47413">
    <property type="entry name" value="lambda repressor-like DNA-binding domains"/>
    <property type="match status" value="1"/>
</dbReference>
<evidence type="ECO:0000313" key="2">
    <source>
        <dbReference type="EMBL" id="GAA2720234.1"/>
    </source>
</evidence>
<dbReference type="Proteomes" id="UP001500886">
    <property type="component" value="Unassembled WGS sequence"/>
</dbReference>
<dbReference type="Pfam" id="PF19054">
    <property type="entry name" value="DUF5753"/>
    <property type="match status" value="1"/>
</dbReference>
<dbReference type="CDD" id="cd00093">
    <property type="entry name" value="HTH_XRE"/>
    <property type="match status" value="1"/>
</dbReference>
<name>A0ABP6GE76_9ACTN</name>
<dbReference type="SMART" id="SM00530">
    <property type="entry name" value="HTH_XRE"/>
    <property type="match status" value="1"/>
</dbReference>
<dbReference type="EMBL" id="BAAASL010000015">
    <property type="protein sequence ID" value="GAA2720234.1"/>
    <property type="molecule type" value="Genomic_DNA"/>
</dbReference>
<organism evidence="2 3">
    <name type="scientific">Streptomyces luteosporeus</name>
    <dbReference type="NCBI Taxonomy" id="173856"/>
    <lineage>
        <taxon>Bacteria</taxon>
        <taxon>Bacillati</taxon>
        <taxon>Actinomycetota</taxon>
        <taxon>Actinomycetes</taxon>
        <taxon>Kitasatosporales</taxon>
        <taxon>Streptomycetaceae</taxon>
        <taxon>Streptomyces</taxon>
    </lineage>
</organism>
<dbReference type="InterPro" id="IPR043917">
    <property type="entry name" value="DUF5753"/>
</dbReference>
<dbReference type="Gene3D" id="1.10.260.40">
    <property type="entry name" value="lambda repressor-like DNA-binding domains"/>
    <property type="match status" value="1"/>
</dbReference>
<feature type="domain" description="HTH cro/C1-type" evidence="1">
    <location>
        <begin position="21"/>
        <end position="75"/>
    </location>
</feature>
<reference evidence="3" key="1">
    <citation type="journal article" date="2019" name="Int. J. Syst. Evol. Microbiol.">
        <title>The Global Catalogue of Microorganisms (GCM) 10K type strain sequencing project: providing services to taxonomists for standard genome sequencing and annotation.</title>
        <authorList>
            <consortium name="The Broad Institute Genomics Platform"/>
            <consortium name="The Broad Institute Genome Sequencing Center for Infectious Disease"/>
            <person name="Wu L."/>
            <person name="Ma J."/>
        </authorList>
    </citation>
    <scope>NUCLEOTIDE SEQUENCE [LARGE SCALE GENOMIC DNA]</scope>
    <source>
        <strain evidence="3">JCM 4542</strain>
    </source>
</reference>
<accession>A0ABP6GE76</accession>
<sequence>MPAPKRLDPARDRVAKFGALLRELRLAKGWSQAKLGRKALMSNSLVSKIETGDYVATREQARGLDDALDARGRLWKMRDELDDNPDAKWVQKAFTFETRAVAFQHTAGLIPAQLQNAEYTREVIKRNLPYYGGDLEDKIRHRERRMANFRKPNPPEFSVVLEEAALHTTIGDQGVMRRQLLDLIELSRQANIDLRIRPFEGEGYIESIGEMTIMYFGSRDPVVYRTAGVRGLLITNQQIVRDHIGVYDRLHADALDPEASRALIRKVVEENYPCAPSDLTCR</sequence>
<dbReference type="Pfam" id="PF13560">
    <property type="entry name" value="HTH_31"/>
    <property type="match status" value="1"/>
</dbReference>
<evidence type="ECO:0000313" key="3">
    <source>
        <dbReference type="Proteomes" id="UP001500886"/>
    </source>
</evidence>
<proteinExistence type="predicted"/>
<dbReference type="RefSeq" id="WP_344436751.1">
    <property type="nucleotide sequence ID" value="NZ_BAAASL010000015.1"/>
</dbReference>
<evidence type="ECO:0000259" key="1">
    <source>
        <dbReference type="PROSITE" id="PS50943"/>
    </source>
</evidence>
<dbReference type="PROSITE" id="PS50943">
    <property type="entry name" value="HTH_CROC1"/>
    <property type="match status" value="1"/>
</dbReference>
<gene>
    <name evidence="2" type="ORF">GCM10010315_40110</name>
</gene>